<comment type="caution">
    <text evidence="3">The sequence shown here is derived from an EMBL/GenBank/DDBJ whole genome shotgun (WGS) entry which is preliminary data.</text>
</comment>
<evidence type="ECO:0000259" key="2">
    <source>
        <dbReference type="Pfam" id="PF01609"/>
    </source>
</evidence>
<proteinExistence type="predicted"/>
<evidence type="ECO:0000313" key="3">
    <source>
        <dbReference type="EMBL" id="MBE1496298.1"/>
    </source>
</evidence>
<dbReference type="Pfam" id="PF01609">
    <property type="entry name" value="DDE_Tnp_1"/>
    <property type="match status" value="1"/>
</dbReference>
<keyword evidence="4" id="KW-1185">Reference proteome</keyword>
<dbReference type="InterPro" id="IPR002559">
    <property type="entry name" value="Transposase_11"/>
</dbReference>
<feature type="region of interest" description="Disordered" evidence="1">
    <location>
        <begin position="148"/>
        <end position="198"/>
    </location>
</feature>
<gene>
    <name evidence="3" type="ORF">H4696_003398</name>
</gene>
<dbReference type="EMBL" id="JADBEG010000001">
    <property type="protein sequence ID" value="MBE1496298.1"/>
    <property type="molecule type" value="Genomic_DNA"/>
</dbReference>
<feature type="domain" description="Transposase IS4-like" evidence="2">
    <location>
        <begin position="13"/>
        <end position="98"/>
    </location>
</feature>
<feature type="compositionally biased region" description="Basic and acidic residues" evidence="1">
    <location>
        <begin position="179"/>
        <end position="198"/>
    </location>
</feature>
<protein>
    <recommendedName>
        <fullName evidence="2">Transposase IS4-like domain-containing protein</fullName>
    </recommendedName>
</protein>
<sequence length="198" mass="21738">MLAQQPCKRFRRDTVLIVDGTLVLTRDHAIAKQSKNCRSFTNHQVVIDADIRLAVAVGRPVPGNRNECKAWEVSGAKDAVGRTIVIADGGYRGTGRIIPGRREPGQSERRTAVIRLVGAVLAEQSDEWPEARRYMGRALLARARLHPIGSETDDPALPTELTAQPQTEITEWPSIHHSSGRDPAHRSAFSHEGRQGGS</sequence>
<accession>A0ABR9HZG8</accession>
<name>A0ABR9HZG8_9PSEU</name>
<dbReference type="Proteomes" id="UP000631670">
    <property type="component" value="Unassembled WGS sequence"/>
</dbReference>
<organism evidence="3 4">
    <name type="scientific">Amycolatopsis lexingtonensis</name>
    <dbReference type="NCBI Taxonomy" id="218822"/>
    <lineage>
        <taxon>Bacteria</taxon>
        <taxon>Bacillati</taxon>
        <taxon>Actinomycetota</taxon>
        <taxon>Actinomycetes</taxon>
        <taxon>Pseudonocardiales</taxon>
        <taxon>Pseudonocardiaceae</taxon>
        <taxon>Amycolatopsis</taxon>
    </lineage>
</organism>
<evidence type="ECO:0000256" key="1">
    <source>
        <dbReference type="SAM" id="MobiDB-lite"/>
    </source>
</evidence>
<evidence type="ECO:0000313" key="4">
    <source>
        <dbReference type="Proteomes" id="UP000631670"/>
    </source>
</evidence>
<reference evidence="3 4" key="1">
    <citation type="submission" date="2020-10" db="EMBL/GenBank/DDBJ databases">
        <title>Sequencing the genomes of 1000 actinobacteria strains.</title>
        <authorList>
            <person name="Klenk H.-P."/>
        </authorList>
    </citation>
    <scope>NUCLEOTIDE SEQUENCE [LARGE SCALE GENOMIC DNA]</scope>
    <source>
        <strain evidence="3 4">DSM 44653</strain>
    </source>
</reference>